<sequence length="447" mass="47855">MPTTSTPGHAPERPGPAPERPGPHERPGLSWSGTVDYGPGPLHAPTSLDQLQELVAASDRVRALGTRHSFSEVAASDADLVTLTGMPPEIDIDTEAGTVRVAAGVRYGELAVAAHAAGLALPTMGSLPHISVGGASATGTHGSGNASRSLSSSVRAVELVTAGGDLLHLSREENPELFPGAVLSLGALGVFTHLTLDLVPAAPMRQTVHLDFPAERMDEGSLAQMLGAGASVSLFHHWDGHIAQAWVKQRMGSDATSPDTALPESWLGGRRAPGPVHPLPGMSADSCTDQTGQPGPAHERLPHFRLEFTPSSGEEIQSEYFVPRERIGEALAAVMPLGERIRPLLHASEVRTVAADELWLSPAQHRDSACVHFTWQRRPAEVAALLPEIEERLAPFAPRPHWGKVFALDPEVVRARYPDLARFRALRDRLDPGRTFRNDYVDRLLGD</sequence>
<dbReference type="InterPro" id="IPR006094">
    <property type="entry name" value="Oxid_FAD_bind_N"/>
</dbReference>
<dbReference type="SUPFAM" id="SSF56176">
    <property type="entry name" value="FAD-binding/transporter-associated domain-like"/>
    <property type="match status" value="1"/>
</dbReference>
<dbReference type="InterPro" id="IPR016167">
    <property type="entry name" value="FAD-bd_PCMH_sub1"/>
</dbReference>
<name>A0A9D2PZ42_9MICO</name>
<dbReference type="InterPro" id="IPR016166">
    <property type="entry name" value="FAD-bd_PCMH"/>
</dbReference>
<evidence type="ECO:0000313" key="4">
    <source>
        <dbReference type="EMBL" id="HJC68447.1"/>
    </source>
</evidence>
<dbReference type="InterPro" id="IPR007173">
    <property type="entry name" value="ALO_C"/>
</dbReference>
<feature type="region of interest" description="Disordered" evidence="2">
    <location>
        <begin position="1"/>
        <end position="30"/>
    </location>
</feature>
<dbReference type="EMBL" id="DWWC01000039">
    <property type="protein sequence ID" value="HJC68447.1"/>
    <property type="molecule type" value="Genomic_DNA"/>
</dbReference>
<dbReference type="Gene3D" id="3.30.43.10">
    <property type="entry name" value="Uridine Diphospho-n-acetylenolpyruvylglucosamine Reductase, domain 2"/>
    <property type="match status" value="1"/>
</dbReference>
<dbReference type="GO" id="GO:0080049">
    <property type="term" value="F:L-gulono-1,4-lactone dehydrogenase activity"/>
    <property type="evidence" value="ECO:0007669"/>
    <property type="project" value="TreeGrafter"/>
</dbReference>
<dbReference type="GO" id="GO:0003885">
    <property type="term" value="F:D-arabinono-1,4-lactone oxidase activity"/>
    <property type="evidence" value="ECO:0007669"/>
    <property type="project" value="InterPro"/>
</dbReference>
<dbReference type="PANTHER" id="PTHR43762">
    <property type="entry name" value="L-GULONOLACTONE OXIDASE"/>
    <property type="match status" value="1"/>
</dbReference>
<dbReference type="InterPro" id="IPR036318">
    <property type="entry name" value="FAD-bd_PCMH-like_sf"/>
</dbReference>
<protein>
    <submittedName>
        <fullName evidence="4">FAD-binding protein</fullName>
    </submittedName>
</protein>
<keyword evidence="1" id="KW-0560">Oxidoreductase</keyword>
<evidence type="ECO:0000256" key="2">
    <source>
        <dbReference type="SAM" id="MobiDB-lite"/>
    </source>
</evidence>
<dbReference type="PROSITE" id="PS51387">
    <property type="entry name" value="FAD_PCMH"/>
    <property type="match status" value="1"/>
</dbReference>
<dbReference type="InterPro" id="IPR016169">
    <property type="entry name" value="FAD-bd_PCMH_sub2"/>
</dbReference>
<feature type="domain" description="FAD-binding PCMH-type" evidence="3">
    <location>
        <begin position="35"/>
        <end position="201"/>
    </location>
</feature>
<dbReference type="Pfam" id="PF01565">
    <property type="entry name" value="FAD_binding_4"/>
    <property type="match status" value="1"/>
</dbReference>
<dbReference type="InterPro" id="IPR016171">
    <property type="entry name" value="Vanillyl_alc_oxidase_C-sub2"/>
</dbReference>
<evidence type="ECO:0000259" key="3">
    <source>
        <dbReference type="PROSITE" id="PS51387"/>
    </source>
</evidence>
<reference evidence="4" key="2">
    <citation type="submission" date="2021-04" db="EMBL/GenBank/DDBJ databases">
        <authorList>
            <person name="Gilroy R."/>
        </authorList>
    </citation>
    <scope>NUCLEOTIDE SEQUENCE</scope>
    <source>
        <strain evidence="4">CHK130-7132</strain>
    </source>
</reference>
<reference evidence="4" key="1">
    <citation type="journal article" date="2021" name="PeerJ">
        <title>Extensive microbial diversity within the chicken gut microbiome revealed by metagenomics and culture.</title>
        <authorList>
            <person name="Gilroy R."/>
            <person name="Ravi A."/>
            <person name="Getino M."/>
            <person name="Pursley I."/>
            <person name="Horton D.L."/>
            <person name="Alikhan N.F."/>
            <person name="Baker D."/>
            <person name="Gharbi K."/>
            <person name="Hall N."/>
            <person name="Watson M."/>
            <person name="Adriaenssens E.M."/>
            <person name="Foster-Nyarko E."/>
            <person name="Jarju S."/>
            <person name="Secka A."/>
            <person name="Antonio M."/>
            <person name="Oren A."/>
            <person name="Chaudhuri R.R."/>
            <person name="La Ragione R."/>
            <person name="Hildebrand F."/>
            <person name="Pallen M.J."/>
        </authorList>
    </citation>
    <scope>NUCLEOTIDE SEQUENCE</scope>
    <source>
        <strain evidence="4">CHK130-7132</strain>
    </source>
</reference>
<dbReference type="Gene3D" id="3.30.465.10">
    <property type="match status" value="1"/>
</dbReference>
<dbReference type="Gene3D" id="1.10.45.10">
    <property type="entry name" value="Vanillyl-alcohol Oxidase, Chain A, domain 4"/>
    <property type="match status" value="1"/>
</dbReference>
<dbReference type="GO" id="GO:0071949">
    <property type="term" value="F:FAD binding"/>
    <property type="evidence" value="ECO:0007669"/>
    <property type="project" value="InterPro"/>
</dbReference>
<dbReference type="GO" id="GO:0016020">
    <property type="term" value="C:membrane"/>
    <property type="evidence" value="ECO:0007669"/>
    <property type="project" value="InterPro"/>
</dbReference>
<comment type="caution">
    <text evidence="4">The sequence shown here is derived from an EMBL/GenBank/DDBJ whole genome shotgun (WGS) entry which is preliminary data.</text>
</comment>
<evidence type="ECO:0000313" key="5">
    <source>
        <dbReference type="Proteomes" id="UP000823854"/>
    </source>
</evidence>
<dbReference type="PANTHER" id="PTHR43762:SF1">
    <property type="entry name" value="D-ARABINONO-1,4-LACTONE OXIDASE"/>
    <property type="match status" value="1"/>
</dbReference>
<dbReference type="Gene3D" id="3.30.70.2530">
    <property type="match status" value="1"/>
</dbReference>
<organism evidence="4 5">
    <name type="scientific">Candidatus Brachybacterium intestinipullorum</name>
    <dbReference type="NCBI Taxonomy" id="2838512"/>
    <lineage>
        <taxon>Bacteria</taxon>
        <taxon>Bacillati</taxon>
        <taxon>Actinomycetota</taxon>
        <taxon>Actinomycetes</taxon>
        <taxon>Micrococcales</taxon>
        <taxon>Dermabacteraceae</taxon>
        <taxon>Brachybacterium</taxon>
    </lineage>
</organism>
<dbReference type="InterPro" id="IPR010031">
    <property type="entry name" value="FAD_lactone_oxidase-like"/>
</dbReference>
<accession>A0A9D2PZ42</accession>
<dbReference type="PIRSF" id="PIRSF000136">
    <property type="entry name" value="LGO_GLO"/>
    <property type="match status" value="1"/>
</dbReference>
<dbReference type="Proteomes" id="UP000823854">
    <property type="component" value="Unassembled WGS sequence"/>
</dbReference>
<dbReference type="Pfam" id="PF04030">
    <property type="entry name" value="ALO"/>
    <property type="match status" value="1"/>
</dbReference>
<dbReference type="AlphaFoldDB" id="A0A9D2PZ42"/>
<dbReference type="Gene3D" id="3.30.70.2520">
    <property type="match status" value="1"/>
</dbReference>
<proteinExistence type="predicted"/>
<gene>
    <name evidence="4" type="ORF">H9932_02050</name>
</gene>
<evidence type="ECO:0000256" key="1">
    <source>
        <dbReference type="ARBA" id="ARBA00023002"/>
    </source>
</evidence>